<evidence type="ECO:0000259" key="2">
    <source>
        <dbReference type="Pfam" id="PF13116"/>
    </source>
</evidence>
<reference evidence="3 4" key="1">
    <citation type="submission" date="2023-07" db="EMBL/GenBank/DDBJ databases">
        <title>Sorghum-associated microbial communities from plants grown in Nebraska, USA.</title>
        <authorList>
            <person name="Schachtman D."/>
        </authorList>
    </citation>
    <scope>NUCLEOTIDE SEQUENCE [LARGE SCALE GENOMIC DNA]</scope>
    <source>
        <strain evidence="3 4">BE240</strain>
    </source>
</reference>
<dbReference type="PANTHER" id="PTHR38690">
    <property type="entry name" value="PROTEASE-RELATED"/>
    <property type="match status" value="1"/>
</dbReference>
<name>A0ABU1VCQ0_9BURK</name>
<dbReference type="InterPro" id="IPR011836">
    <property type="entry name" value="YhdP"/>
</dbReference>
<accession>A0ABU1VCQ0</accession>
<evidence type="ECO:0000313" key="4">
    <source>
        <dbReference type="Proteomes" id="UP001265550"/>
    </source>
</evidence>
<gene>
    <name evidence="3" type="ORF">J2X09_003000</name>
</gene>
<dbReference type="EMBL" id="JAVDWE010000008">
    <property type="protein sequence ID" value="MDR7095252.1"/>
    <property type="molecule type" value="Genomic_DNA"/>
</dbReference>
<evidence type="ECO:0000313" key="3">
    <source>
        <dbReference type="EMBL" id="MDR7095252.1"/>
    </source>
</evidence>
<dbReference type="PANTHER" id="PTHR38690:SF1">
    <property type="entry name" value="PROTEASE"/>
    <property type="match status" value="1"/>
</dbReference>
<protein>
    <submittedName>
        <fullName evidence="3">Uncharacterized protein (TIGR02099 family)</fullName>
    </submittedName>
</protein>
<dbReference type="NCBIfam" id="TIGR02099">
    <property type="entry name" value="YhdP family protein"/>
    <property type="match status" value="1"/>
</dbReference>
<evidence type="ECO:0000256" key="1">
    <source>
        <dbReference type="SAM" id="MobiDB-lite"/>
    </source>
</evidence>
<proteinExistence type="predicted"/>
<feature type="domain" description="YhdP central" evidence="2">
    <location>
        <begin position="2"/>
        <end position="1333"/>
    </location>
</feature>
<feature type="region of interest" description="Disordered" evidence="1">
    <location>
        <begin position="1331"/>
        <end position="1355"/>
    </location>
</feature>
<dbReference type="Proteomes" id="UP001265550">
    <property type="component" value="Unassembled WGS sequence"/>
</dbReference>
<dbReference type="Pfam" id="PF13116">
    <property type="entry name" value="YhdP"/>
    <property type="match status" value="1"/>
</dbReference>
<comment type="caution">
    <text evidence="3">The sequence shown here is derived from an EMBL/GenBank/DDBJ whole genome shotgun (WGS) entry which is preliminary data.</text>
</comment>
<organism evidence="3 4">
    <name type="scientific">Hydrogenophaga laconesensis</name>
    <dbReference type="NCBI Taxonomy" id="1805971"/>
    <lineage>
        <taxon>Bacteria</taxon>
        <taxon>Pseudomonadati</taxon>
        <taxon>Pseudomonadota</taxon>
        <taxon>Betaproteobacteria</taxon>
        <taxon>Burkholderiales</taxon>
        <taxon>Comamonadaceae</taxon>
        <taxon>Hydrogenophaga</taxon>
    </lineage>
</organism>
<dbReference type="InterPro" id="IPR025263">
    <property type="entry name" value="YhdP_central"/>
</dbReference>
<sequence>MPRIGEWRPELERWASQAVGAPVRVGEIRADSTAGGERFLPDLMPSFELRDVQLFDPQGRVALHLPLVRTVVSVRSLWHRNLEQVVIERPVLDVRRTSQGRIEVAGLDLAGPGEGDGAAADWFFSLREFVIQGGTVRWTDELRGRPVLALEDLAFVARNTARTHQFRLDAAPPAEWGERMSLRGRLREPLIELGQRAPGQLPWHSWDGELYADFSRVDVAQLRAHVDLSTWGVEVRAGRGMVRAWADVVDGAVAGVTADLALRDVDTQLGRELPALAIDELQGRLAAQWSDAGFTVSTDDLRFRTREGVDWPGSRVRVQHTAALGARGASTELSAERLELGALAAIASRLPLPAEAHRRLEQLQPSGRVESFSARWQERAGPRPSGGWDPETYQAKGRASALSLAGEPSGRMSASGNYPLPGRPGISGATVDFDLNQNGGRAHVSVANGAVDLPDIFEEARVPVDSLEVDATWRVQGDRIEAQLDKVRLSNADAEGTAQVNWRTSDVPAGSNASRFPGVLDLSATLTRADATRVHRYLPLTIHADARRYVREAVRAGRSNKVVFRVQGDVDHVPYDRPGDKGEFRVSALLQNVDFNYIPPHLQQTGEAAWPAVRGVSGELLLERASLRLSTLAGGVAGAPGVRLSQGSVDIQHLGHDAVVRVNAQAAGPANEALGFVQGSPLNAVLGQVLAKARTGAGPAQVGFDLKVPLADTHATQVSGTVKLDGNDLQISPDAPVLGRASGTLAFTQAGFSVKGAQARVYGGDLRFEGGMQPDADGVSRVLFRGQGLASAEGLRDAGLGFVSRVFQHASGSAAYTALLGFRGGVPELQVSSNLQGMALDLPAPLNKTADANLSLRFDNRVLTMVGDRARTDRLAIQLGSSLAPVASLQYERDLGGSEARVLRGAIAVGLEGDASAPLPEQGVVANVQLAHLDADAWEGTFNSATGVDVRTAALTEATALPRVGPAAPEQSPSLTYLPTTLAVRADRLTVHGRQFHRVVLGGSRDGAQWQANVDANEFNGYVSVRQSGPGTAGNIYARLTRLQLEPSAANDVEQLLQQPTTSVPSLDIAVNELTVAGRQLGRVEVEAINRGGPLRGSEWRLTKLRVTSPEARLNATGNWVAAGGGIPGQRRTALNFRLDIDDAGQLLDRFGREGLVRGGKGRLEGNIGWIGSPLAIDHPTLSGQIHADIERGQFLKVDAGAGRLLGVLSLQALPRRLALDFRDVFSEGFAFDFVRGDARVEQGVLHTNNLQMRGVNAAVLMEGSADIAREQQDLKVVVVPEINAGTASLIATAINPAIGLGSFLAQFLLRQPLQSATTQQFRITGSWADPQVEKIERASPPVSAAPRDPEPVLQ</sequence>
<keyword evidence="4" id="KW-1185">Reference proteome</keyword>